<keyword evidence="1" id="KW-0812">Transmembrane</keyword>
<proteinExistence type="predicted"/>
<dbReference type="RefSeq" id="WP_268058734.1">
    <property type="nucleotide sequence ID" value="NZ_JAPOHA010000010.1"/>
</dbReference>
<feature type="transmembrane region" description="Helical" evidence="1">
    <location>
        <begin position="43"/>
        <end position="61"/>
    </location>
</feature>
<keyword evidence="1" id="KW-0472">Membrane</keyword>
<sequence>MPTFYEGGPIETVSQTISSEDYANAFYAAYCASSPLRRRWVRAGIFLSAAIVIGSCIPFYRARFATVWIPCGGIVLALALCILFGFVQPNDLKKWGARLYRSNVLWSIPEQIEIYRDSVILKNTCEQILEYWTDFSLCLETSSAFIAAGGRERELLIIKKQGLSKEQTEKISAALSGAFAARYVKSGR</sequence>
<dbReference type="EMBL" id="JAPOHA010000010">
    <property type="protein sequence ID" value="MCY1714679.1"/>
    <property type="molecule type" value="Genomic_DNA"/>
</dbReference>
<feature type="transmembrane region" description="Helical" evidence="1">
    <location>
        <begin position="67"/>
        <end position="87"/>
    </location>
</feature>
<name>A0ABT4BUV5_9FIRM</name>
<reference evidence="2 3" key="1">
    <citation type="submission" date="2022-11" db="EMBL/GenBank/DDBJ databases">
        <authorList>
            <person name="Caiyu Z."/>
        </authorList>
    </citation>
    <scope>NUCLEOTIDE SEQUENCE [LARGE SCALE GENOMIC DNA]</scope>
    <source>
        <strain evidence="2 3">YR-4</strain>
    </source>
</reference>
<gene>
    <name evidence="2" type="ORF">OUY18_10475</name>
</gene>
<accession>A0ABT4BUV5</accession>
<comment type="caution">
    <text evidence="2">The sequence shown here is derived from an EMBL/GenBank/DDBJ whole genome shotgun (WGS) entry which is preliminary data.</text>
</comment>
<evidence type="ECO:0000256" key="1">
    <source>
        <dbReference type="SAM" id="Phobius"/>
    </source>
</evidence>
<keyword evidence="3" id="KW-1185">Reference proteome</keyword>
<dbReference type="Proteomes" id="UP001082703">
    <property type="component" value="Unassembled WGS sequence"/>
</dbReference>
<protein>
    <submittedName>
        <fullName evidence="2">YcxB family protein</fullName>
    </submittedName>
</protein>
<evidence type="ECO:0000313" key="2">
    <source>
        <dbReference type="EMBL" id="MCY1714679.1"/>
    </source>
</evidence>
<keyword evidence="1" id="KW-1133">Transmembrane helix</keyword>
<organism evidence="2 3">
    <name type="scientific">Caproiciproducens galactitolivorans</name>
    <dbReference type="NCBI Taxonomy" id="642589"/>
    <lineage>
        <taxon>Bacteria</taxon>
        <taxon>Bacillati</taxon>
        <taxon>Bacillota</taxon>
        <taxon>Clostridia</taxon>
        <taxon>Eubacteriales</taxon>
        <taxon>Acutalibacteraceae</taxon>
        <taxon>Caproiciproducens</taxon>
    </lineage>
</organism>
<evidence type="ECO:0000313" key="3">
    <source>
        <dbReference type="Proteomes" id="UP001082703"/>
    </source>
</evidence>